<organism evidence="1 2">
    <name type="scientific">Vespula maculifrons</name>
    <name type="common">Eastern yellow jacket</name>
    <name type="synonym">Wasp</name>
    <dbReference type="NCBI Taxonomy" id="7453"/>
    <lineage>
        <taxon>Eukaryota</taxon>
        <taxon>Metazoa</taxon>
        <taxon>Ecdysozoa</taxon>
        <taxon>Arthropoda</taxon>
        <taxon>Hexapoda</taxon>
        <taxon>Insecta</taxon>
        <taxon>Pterygota</taxon>
        <taxon>Neoptera</taxon>
        <taxon>Endopterygota</taxon>
        <taxon>Hymenoptera</taxon>
        <taxon>Apocrita</taxon>
        <taxon>Aculeata</taxon>
        <taxon>Vespoidea</taxon>
        <taxon>Vespidae</taxon>
        <taxon>Vespinae</taxon>
        <taxon>Vespula</taxon>
    </lineage>
</organism>
<evidence type="ECO:0000313" key="1">
    <source>
        <dbReference type="EMBL" id="KAL2751369.1"/>
    </source>
</evidence>
<comment type="caution">
    <text evidence="1">The sequence shown here is derived from an EMBL/GenBank/DDBJ whole genome shotgun (WGS) entry which is preliminary data.</text>
</comment>
<accession>A0ABD2D343</accession>
<dbReference type="AlphaFoldDB" id="A0ABD2D343"/>
<keyword evidence="2" id="KW-1185">Reference proteome</keyword>
<dbReference type="Proteomes" id="UP001607303">
    <property type="component" value="Unassembled WGS sequence"/>
</dbReference>
<dbReference type="EMBL" id="JAYRBN010000007">
    <property type="protein sequence ID" value="KAL2751369.1"/>
    <property type="molecule type" value="Genomic_DNA"/>
</dbReference>
<protein>
    <submittedName>
        <fullName evidence="1">Uncharacterized protein</fullName>
    </submittedName>
</protein>
<evidence type="ECO:0000313" key="2">
    <source>
        <dbReference type="Proteomes" id="UP001607303"/>
    </source>
</evidence>
<proteinExistence type="predicted"/>
<name>A0ABD2D343_VESMC</name>
<reference evidence="1 2" key="1">
    <citation type="journal article" date="2024" name="Ann. Entomol. Soc. Am.">
        <title>Genomic analyses of the southern and eastern yellowjacket wasps (Hymenoptera: Vespidae) reveal evolutionary signatures of social life.</title>
        <authorList>
            <person name="Catto M.A."/>
            <person name="Caine P.B."/>
            <person name="Orr S.E."/>
            <person name="Hunt B.G."/>
            <person name="Goodisman M.A.D."/>
        </authorList>
    </citation>
    <scope>NUCLEOTIDE SEQUENCE [LARGE SCALE GENOMIC DNA]</scope>
    <source>
        <strain evidence="1">232</strain>
        <tissue evidence="1">Head and thorax</tissue>
    </source>
</reference>
<sequence length="109" mass="12984">MEFFIDLDTCRIRLNPFSDDRTSKIPQDIFLFSINEILRQWGYFASRDVNKVELLIDFDVLLCISASRHRNPPQGVVDILSHPWRQYKRTNSYRFSLALNFEEYASQFS</sequence>
<gene>
    <name evidence="1" type="ORF">V1477_000527</name>
</gene>